<accession>A0AAP5BEP8</accession>
<sequence>MPLEIVHIDRVFGITHTSQNRKRVTLFGFESENRKEYSVAAPGKPRIESGMTITAYLSEAGNWQTLVGWRDHESGEIVCESEGESIFLCVWCVLGLCMMARGVWQHSVVLSAISVGLVATFFWGVRNVRYLRRVRRELDASATMT</sequence>
<name>A0AAP5BEP8_9BURK</name>
<dbReference type="RefSeq" id="WP_266258343.1">
    <property type="nucleotide sequence ID" value="NZ_JAMXWF010000011.1"/>
</dbReference>
<organism evidence="3 5">
    <name type="scientific">Paraburkholderia madseniana</name>
    <dbReference type="NCBI Taxonomy" id="2599607"/>
    <lineage>
        <taxon>Bacteria</taxon>
        <taxon>Pseudomonadati</taxon>
        <taxon>Pseudomonadota</taxon>
        <taxon>Betaproteobacteria</taxon>
        <taxon>Burkholderiales</taxon>
        <taxon>Burkholderiaceae</taxon>
        <taxon>Paraburkholderia</taxon>
    </lineage>
</organism>
<evidence type="ECO:0000313" key="2">
    <source>
        <dbReference type="EMBL" id="MCX4146761.1"/>
    </source>
</evidence>
<evidence type="ECO:0000313" key="4">
    <source>
        <dbReference type="Proteomes" id="UP001209412"/>
    </source>
</evidence>
<feature type="transmembrane region" description="Helical" evidence="1">
    <location>
        <begin position="110"/>
        <end position="128"/>
    </location>
</feature>
<proteinExistence type="predicted"/>
<evidence type="ECO:0000313" key="5">
    <source>
        <dbReference type="Proteomes" id="UP001242288"/>
    </source>
</evidence>
<dbReference type="Proteomes" id="UP001242288">
    <property type="component" value="Unassembled WGS sequence"/>
</dbReference>
<protein>
    <recommendedName>
        <fullName evidence="6">Transmembrane protein</fullName>
    </recommendedName>
</protein>
<dbReference type="EMBL" id="JAMXWF010000011">
    <property type="protein sequence ID" value="MDQ6408587.1"/>
    <property type="molecule type" value="Genomic_DNA"/>
</dbReference>
<keyword evidence="1" id="KW-0812">Transmembrane</keyword>
<keyword evidence="1" id="KW-1133">Transmembrane helix</keyword>
<evidence type="ECO:0000313" key="3">
    <source>
        <dbReference type="EMBL" id="MDQ6408587.1"/>
    </source>
</evidence>
<dbReference type="AlphaFoldDB" id="A0AAP5BEP8"/>
<dbReference type="Proteomes" id="UP001209412">
    <property type="component" value="Unassembled WGS sequence"/>
</dbReference>
<keyword evidence="4" id="KW-1185">Reference proteome</keyword>
<evidence type="ECO:0008006" key="6">
    <source>
        <dbReference type="Google" id="ProtNLM"/>
    </source>
</evidence>
<keyword evidence="1" id="KW-0472">Membrane</keyword>
<dbReference type="EMBL" id="JAPKHW010000011">
    <property type="protein sequence ID" value="MCX4146761.1"/>
    <property type="molecule type" value="Genomic_DNA"/>
</dbReference>
<comment type="caution">
    <text evidence="3">The sequence shown here is derived from an EMBL/GenBank/DDBJ whole genome shotgun (WGS) entry which is preliminary data.</text>
</comment>
<reference evidence="3" key="1">
    <citation type="submission" date="2022-06" db="EMBL/GenBank/DDBJ databases">
        <title>PHB producers.</title>
        <authorList>
            <person name="Besaury L."/>
        </authorList>
    </citation>
    <scope>NUCLEOTIDE SEQUENCE</scope>
    <source>
        <strain evidence="3 4">SEWS6</strain>
    </source>
</reference>
<evidence type="ECO:0000256" key="1">
    <source>
        <dbReference type="SAM" id="Phobius"/>
    </source>
</evidence>
<gene>
    <name evidence="3" type="ORF">NIE36_15450</name>
    <name evidence="2" type="ORF">OSB80_15485</name>
</gene>